<feature type="signal peptide" evidence="1">
    <location>
        <begin position="1"/>
        <end position="25"/>
    </location>
</feature>
<protein>
    <recommendedName>
        <fullName evidence="4">Cystatin domain-containing protein</fullName>
    </recommendedName>
</protein>
<evidence type="ECO:0008006" key="4">
    <source>
        <dbReference type="Google" id="ProtNLM"/>
    </source>
</evidence>
<keyword evidence="1" id="KW-0732">Signal</keyword>
<comment type="caution">
    <text evidence="2">The sequence shown here is derived from an EMBL/GenBank/DDBJ whole genome shotgun (WGS) entry which is preliminary data.</text>
</comment>
<sequence>MAIIASRSLLSVLFLILVITDEVFCRGHIEYPDEDELAEFAIAEVNKLAHTHYIMVNLESSSKKVSRDVFSYTLSISAKISGASIAKTYLAKVGIERKGEHANKMMLVSFKSRGGPIIYEMPTLEASTSSHINHSNTRQRHMAPDQRAELLDRLRQGGGTSRNMNK</sequence>
<keyword evidence="3" id="KW-1185">Reference proteome</keyword>
<gene>
    <name evidence="2" type="ORF">CASFOL_013098</name>
</gene>
<evidence type="ECO:0000313" key="3">
    <source>
        <dbReference type="Proteomes" id="UP001632038"/>
    </source>
</evidence>
<proteinExistence type="predicted"/>
<dbReference type="Proteomes" id="UP001632038">
    <property type="component" value="Unassembled WGS sequence"/>
</dbReference>
<reference evidence="3" key="1">
    <citation type="journal article" date="2024" name="IScience">
        <title>Strigolactones Initiate the Formation of Haustorium-like Structures in Castilleja.</title>
        <authorList>
            <person name="Buerger M."/>
            <person name="Peterson D."/>
            <person name="Chory J."/>
        </authorList>
    </citation>
    <scope>NUCLEOTIDE SEQUENCE [LARGE SCALE GENOMIC DNA]</scope>
</reference>
<dbReference type="AlphaFoldDB" id="A0ABD3DJ06"/>
<evidence type="ECO:0000313" key="2">
    <source>
        <dbReference type="EMBL" id="KAL3642283.1"/>
    </source>
</evidence>
<organism evidence="2 3">
    <name type="scientific">Castilleja foliolosa</name>
    <dbReference type="NCBI Taxonomy" id="1961234"/>
    <lineage>
        <taxon>Eukaryota</taxon>
        <taxon>Viridiplantae</taxon>
        <taxon>Streptophyta</taxon>
        <taxon>Embryophyta</taxon>
        <taxon>Tracheophyta</taxon>
        <taxon>Spermatophyta</taxon>
        <taxon>Magnoliopsida</taxon>
        <taxon>eudicotyledons</taxon>
        <taxon>Gunneridae</taxon>
        <taxon>Pentapetalae</taxon>
        <taxon>asterids</taxon>
        <taxon>lamiids</taxon>
        <taxon>Lamiales</taxon>
        <taxon>Orobanchaceae</taxon>
        <taxon>Pedicularideae</taxon>
        <taxon>Castillejinae</taxon>
        <taxon>Castilleja</taxon>
    </lineage>
</organism>
<name>A0ABD3DJ06_9LAMI</name>
<evidence type="ECO:0000256" key="1">
    <source>
        <dbReference type="SAM" id="SignalP"/>
    </source>
</evidence>
<dbReference type="EMBL" id="JAVIJP010000016">
    <property type="protein sequence ID" value="KAL3642283.1"/>
    <property type="molecule type" value="Genomic_DNA"/>
</dbReference>
<dbReference type="Gene3D" id="3.10.450.10">
    <property type="match status" value="1"/>
</dbReference>
<feature type="chain" id="PRO_5044794428" description="Cystatin domain-containing protein" evidence="1">
    <location>
        <begin position="26"/>
        <end position="166"/>
    </location>
</feature>
<accession>A0ABD3DJ06</accession>